<evidence type="ECO:0000313" key="11">
    <source>
        <dbReference type="EMBL" id="KAG8518239.1"/>
    </source>
</evidence>
<dbReference type="SUPFAM" id="SSF51735">
    <property type="entry name" value="NAD(P)-binding Rossmann-fold domains"/>
    <property type="match status" value="1"/>
</dbReference>
<sequence length="144" mass="15990">MQCLQCAWSEWIWQIKHLAIRAAINSGKVDVVAINDPFIDLKYMVFLSKYDSTHGKFNGTVKAENRKLVTNGNFIFNSPGCGTSTVIISAPSAHAPMFVKRLNRDRYDNSLKIVGNASCITTVCPPKLPQPRSAVTTMTLRKDS</sequence>
<comment type="pathway">
    <text evidence="1">Carbohydrate degradation; glycolysis; pyruvate from D-glyceraldehyde 3-phosphate: step 1/5.</text>
</comment>
<dbReference type="PANTHER" id="PTHR10836:SF111">
    <property type="entry name" value="GLYCERALDEHYDE-3-PHOSPHATE DEHYDROGENASE"/>
    <property type="match status" value="1"/>
</dbReference>
<keyword evidence="12" id="KW-1185">Reference proteome</keyword>
<dbReference type="SMART" id="SM00846">
    <property type="entry name" value="Gp_dh_N"/>
    <property type="match status" value="1"/>
</dbReference>
<dbReference type="EC" id="1.2.1.12" evidence="3"/>
<comment type="caution">
    <text evidence="11">The sequence shown here is derived from an EMBL/GenBank/DDBJ whole genome shotgun (WGS) entry which is preliminary data.</text>
</comment>
<reference evidence="11" key="1">
    <citation type="journal article" date="2021" name="Evol. Appl.">
        <title>The genome of the Pyrenean desman and the effects of bottlenecks and inbreeding on the genomic landscape of an endangered species.</title>
        <authorList>
            <person name="Escoda L."/>
            <person name="Castresana J."/>
        </authorList>
    </citation>
    <scope>NUCLEOTIDE SEQUENCE</scope>
    <source>
        <strain evidence="11">IBE-C5619</strain>
    </source>
</reference>
<keyword evidence="6" id="KW-0560">Oxidoreductase</keyword>
<dbReference type="EMBL" id="JAGFMF010011638">
    <property type="protein sequence ID" value="KAG8518239.1"/>
    <property type="molecule type" value="Genomic_DNA"/>
</dbReference>
<comment type="catalytic activity">
    <reaction evidence="9">
        <text>D-glyceraldehyde 3-phosphate + phosphate + NAD(+) = (2R)-3-phospho-glyceroyl phosphate + NADH + H(+)</text>
        <dbReference type="Rhea" id="RHEA:10300"/>
        <dbReference type="ChEBI" id="CHEBI:15378"/>
        <dbReference type="ChEBI" id="CHEBI:43474"/>
        <dbReference type="ChEBI" id="CHEBI:57540"/>
        <dbReference type="ChEBI" id="CHEBI:57604"/>
        <dbReference type="ChEBI" id="CHEBI:57945"/>
        <dbReference type="ChEBI" id="CHEBI:59776"/>
        <dbReference type="EC" id="1.2.1.12"/>
    </reaction>
</comment>
<accession>A0A8J6AY81</accession>
<evidence type="ECO:0000256" key="3">
    <source>
        <dbReference type="ARBA" id="ARBA00013119"/>
    </source>
</evidence>
<organism evidence="11 12">
    <name type="scientific">Galemys pyrenaicus</name>
    <name type="common">Iberian desman</name>
    <name type="synonym">Pyrenean desman</name>
    <dbReference type="NCBI Taxonomy" id="202257"/>
    <lineage>
        <taxon>Eukaryota</taxon>
        <taxon>Metazoa</taxon>
        <taxon>Chordata</taxon>
        <taxon>Craniata</taxon>
        <taxon>Vertebrata</taxon>
        <taxon>Euteleostomi</taxon>
        <taxon>Mammalia</taxon>
        <taxon>Eutheria</taxon>
        <taxon>Laurasiatheria</taxon>
        <taxon>Eulipotyphla</taxon>
        <taxon>Talpidae</taxon>
        <taxon>Galemys</taxon>
    </lineage>
</organism>
<evidence type="ECO:0000256" key="9">
    <source>
        <dbReference type="ARBA" id="ARBA00047698"/>
    </source>
</evidence>
<dbReference type="OrthoDB" id="9620457at2759"/>
<evidence type="ECO:0000313" key="12">
    <source>
        <dbReference type="Proteomes" id="UP000700334"/>
    </source>
</evidence>
<dbReference type="PANTHER" id="PTHR10836">
    <property type="entry name" value="GLYCERALDEHYDE 3-PHOSPHATE DEHYDROGENASE"/>
    <property type="match status" value="1"/>
</dbReference>
<evidence type="ECO:0000256" key="6">
    <source>
        <dbReference type="ARBA" id="ARBA00023002"/>
    </source>
</evidence>
<gene>
    <name evidence="11" type="ORF">J0S82_005426</name>
</gene>
<protein>
    <recommendedName>
        <fullName evidence="4">Glyceraldehyde-3-phosphate dehydrogenase</fullName>
        <ecNumber evidence="3">1.2.1.12</ecNumber>
    </recommendedName>
</protein>
<evidence type="ECO:0000256" key="2">
    <source>
        <dbReference type="ARBA" id="ARBA00007406"/>
    </source>
</evidence>
<dbReference type="AlphaFoldDB" id="A0A8J6AY81"/>
<dbReference type="InterPro" id="IPR036291">
    <property type="entry name" value="NAD(P)-bd_dom_sf"/>
</dbReference>
<evidence type="ECO:0000259" key="10">
    <source>
        <dbReference type="SMART" id="SM00846"/>
    </source>
</evidence>
<feature type="domain" description="Glyceraldehyde 3-phosphate dehydrogenase NAD(P) binding" evidence="10">
    <location>
        <begin position="15"/>
        <end position="119"/>
    </location>
</feature>
<dbReference type="GO" id="GO:0005829">
    <property type="term" value="C:cytosol"/>
    <property type="evidence" value="ECO:0007669"/>
    <property type="project" value="TreeGrafter"/>
</dbReference>
<evidence type="ECO:0000256" key="1">
    <source>
        <dbReference type="ARBA" id="ARBA00004869"/>
    </source>
</evidence>
<name>A0A8J6AY81_GALPY</name>
<evidence type="ECO:0000256" key="5">
    <source>
        <dbReference type="ARBA" id="ARBA00022490"/>
    </source>
</evidence>
<dbReference type="Pfam" id="PF00044">
    <property type="entry name" value="Gp_dh_N"/>
    <property type="match status" value="1"/>
</dbReference>
<dbReference type="GO" id="GO:0051287">
    <property type="term" value="F:NAD binding"/>
    <property type="evidence" value="ECO:0007669"/>
    <property type="project" value="InterPro"/>
</dbReference>
<dbReference type="InterPro" id="IPR020831">
    <property type="entry name" value="GlycerAld/Erythrose_P_DH"/>
</dbReference>
<keyword evidence="8" id="KW-0324">Glycolysis</keyword>
<evidence type="ECO:0000256" key="8">
    <source>
        <dbReference type="ARBA" id="ARBA00023152"/>
    </source>
</evidence>
<dbReference type="Proteomes" id="UP000700334">
    <property type="component" value="Unassembled WGS sequence"/>
</dbReference>
<comment type="similarity">
    <text evidence="2">Belongs to the glyceraldehyde-3-phosphate dehydrogenase family.</text>
</comment>
<dbReference type="GO" id="GO:0004365">
    <property type="term" value="F:glyceraldehyde-3-phosphate dehydrogenase (NAD+) (phosphorylating) activity"/>
    <property type="evidence" value="ECO:0007669"/>
    <property type="project" value="UniProtKB-EC"/>
</dbReference>
<proteinExistence type="inferred from homology"/>
<dbReference type="InterPro" id="IPR020828">
    <property type="entry name" value="GlycerAld_3-P_DH_NAD(P)-bd"/>
</dbReference>
<dbReference type="Gene3D" id="3.40.50.720">
    <property type="entry name" value="NAD(P)-binding Rossmann-like Domain"/>
    <property type="match status" value="2"/>
</dbReference>
<dbReference type="GO" id="GO:0006096">
    <property type="term" value="P:glycolytic process"/>
    <property type="evidence" value="ECO:0007669"/>
    <property type="project" value="UniProtKB-KW"/>
</dbReference>
<evidence type="ECO:0000256" key="7">
    <source>
        <dbReference type="ARBA" id="ARBA00023027"/>
    </source>
</evidence>
<evidence type="ECO:0000256" key="4">
    <source>
        <dbReference type="ARBA" id="ARBA00021022"/>
    </source>
</evidence>
<keyword evidence="5" id="KW-0963">Cytoplasm</keyword>
<keyword evidence="7" id="KW-0520">NAD</keyword>